<dbReference type="GO" id="GO:0006508">
    <property type="term" value="P:proteolysis"/>
    <property type="evidence" value="ECO:0007669"/>
    <property type="project" value="UniProtKB-KW"/>
</dbReference>
<dbReference type="EMBL" id="JAHHUM010001319">
    <property type="protein sequence ID" value="KAK5612734.1"/>
    <property type="molecule type" value="Genomic_DNA"/>
</dbReference>
<feature type="compositionally biased region" description="Basic and acidic residues" evidence="2">
    <location>
        <begin position="1"/>
        <end position="11"/>
    </location>
</feature>
<dbReference type="Proteomes" id="UP001311232">
    <property type="component" value="Unassembled WGS sequence"/>
</dbReference>
<keyword evidence="1" id="KW-0879">Wnt signaling pathway</keyword>
<feature type="region of interest" description="Disordered" evidence="2">
    <location>
        <begin position="47"/>
        <end position="73"/>
    </location>
</feature>
<organism evidence="3 4">
    <name type="scientific">Crenichthys baileyi</name>
    <name type="common">White River springfish</name>
    <dbReference type="NCBI Taxonomy" id="28760"/>
    <lineage>
        <taxon>Eukaryota</taxon>
        <taxon>Metazoa</taxon>
        <taxon>Chordata</taxon>
        <taxon>Craniata</taxon>
        <taxon>Vertebrata</taxon>
        <taxon>Euteleostomi</taxon>
        <taxon>Actinopterygii</taxon>
        <taxon>Neopterygii</taxon>
        <taxon>Teleostei</taxon>
        <taxon>Neoteleostei</taxon>
        <taxon>Acanthomorphata</taxon>
        <taxon>Ovalentaria</taxon>
        <taxon>Atherinomorphae</taxon>
        <taxon>Cyprinodontiformes</taxon>
        <taxon>Goodeidae</taxon>
        <taxon>Crenichthys</taxon>
    </lineage>
</organism>
<feature type="compositionally biased region" description="Basic and acidic residues" evidence="2">
    <location>
        <begin position="139"/>
        <end position="150"/>
    </location>
</feature>
<dbReference type="GO" id="GO:0005886">
    <property type="term" value="C:plasma membrane"/>
    <property type="evidence" value="ECO:0007669"/>
    <property type="project" value="UniProtKB-SubCell"/>
</dbReference>
<keyword evidence="1" id="KW-0378">Hydrolase</keyword>
<feature type="region of interest" description="Disordered" evidence="2">
    <location>
        <begin position="123"/>
        <end position="150"/>
    </location>
</feature>
<keyword evidence="1" id="KW-1003">Cell membrane</keyword>
<comment type="similarity">
    <text evidence="1">Belongs to the TIKI family.</text>
</comment>
<gene>
    <name evidence="3" type="ORF">CRENBAI_007938</name>
</gene>
<dbReference type="GO" id="GO:0046872">
    <property type="term" value="F:metal ion binding"/>
    <property type="evidence" value="ECO:0007669"/>
    <property type="project" value="UniProtKB-UniRule"/>
</dbReference>
<reference evidence="3 4" key="1">
    <citation type="submission" date="2021-06" db="EMBL/GenBank/DDBJ databases">
        <authorList>
            <person name="Palmer J.M."/>
        </authorList>
    </citation>
    <scope>NUCLEOTIDE SEQUENCE [LARGE SCALE GENOMIC DNA]</scope>
    <source>
        <strain evidence="3 4">MEX-2019</strain>
        <tissue evidence="3">Muscle</tissue>
    </source>
</reference>
<dbReference type="PANTHER" id="PTHR31120">
    <property type="entry name" value="METALLOPROTEASE TIKI"/>
    <property type="match status" value="1"/>
</dbReference>
<comment type="function">
    <text evidence="1">Metalloprotease that acts as a negative regulator of the Wnt signaling pathway by mediating the cleavage of the N-terminal residues of a subset of Wnt proteins. Following cleavage, Wnt proteins become oxidized and form large disulfide-bond oligomers, leading to their inactivation.</text>
</comment>
<dbReference type="InterPro" id="IPR040230">
    <property type="entry name" value="TIKI1/2-like"/>
</dbReference>
<dbReference type="EC" id="3.4.-.-" evidence="1"/>
<keyword evidence="1" id="KW-0472">Membrane</keyword>
<evidence type="ECO:0000313" key="4">
    <source>
        <dbReference type="Proteomes" id="UP001311232"/>
    </source>
</evidence>
<dbReference type="GO" id="GO:0016055">
    <property type="term" value="P:Wnt signaling pathway"/>
    <property type="evidence" value="ECO:0007669"/>
    <property type="project" value="UniProtKB-KW"/>
</dbReference>
<dbReference type="AlphaFoldDB" id="A0AAV9RUJ2"/>
<proteinExistence type="inferred from homology"/>
<sequence length="150" mass="17618">MTPLHLAERVTPRKRGQASRGDVKEKYGGHFLGNNTVIDVLRRQGYEVEHTPAGQPIQRKPLSKPASPALEDHHDDFTYMEPFLHELPHKEEDQGLPLEEDPLPHMLLPADSLDLLEKAERKMLKKKRRNKQKKQRNRHFNDLWVRLEKR</sequence>
<accession>A0AAV9RUJ2</accession>
<feature type="compositionally biased region" description="Basic residues" evidence="2">
    <location>
        <begin position="123"/>
        <end position="138"/>
    </location>
</feature>
<keyword evidence="1" id="KW-0482">Metalloprotease</keyword>
<protein>
    <recommendedName>
        <fullName evidence="1">Metalloprotease TIKI</fullName>
        <ecNumber evidence="1">3.4.-.-</ecNumber>
    </recommendedName>
    <alternativeName>
        <fullName evidence="1">TRAB domain-containing protein 2</fullName>
    </alternativeName>
</protein>
<evidence type="ECO:0000256" key="1">
    <source>
        <dbReference type="RuleBase" id="RU369069"/>
    </source>
</evidence>
<comment type="caution">
    <text evidence="3">The sequence shown here is derived from an EMBL/GenBank/DDBJ whole genome shotgun (WGS) entry which is preliminary data.</text>
</comment>
<keyword evidence="1" id="KW-0645">Protease</keyword>
<evidence type="ECO:0000256" key="2">
    <source>
        <dbReference type="SAM" id="MobiDB-lite"/>
    </source>
</evidence>
<comment type="subcellular location">
    <subcellularLocation>
        <location evidence="1">Cell membrane</location>
        <topology evidence="1">Single-pass type I membrane protein</topology>
    </subcellularLocation>
</comment>
<dbReference type="PANTHER" id="PTHR31120:SF7">
    <property type="entry name" value="METALLOPROTEASE TIKI1"/>
    <property type="match status" value="1"/>
</dbReference>
<dbReference type="GO" id="GO:0030178">
    <property type="term" value="P:negative regulation of Wnt signaling pathway"/>
    <property type="evidence" value="ECO:0007669"/>
    <property type="project" value="UniProtKB-UniRule"/>
</dbReference>
<comment type="cofactor">
    <cofactor evidence="1">
        <name>Mn(2+)</name>
        <dbReference type="ChEBI" id="CHEBI:29035"/>
    </cofactor>
    <cofactor evidence="1">
        <name>Co(2+)</name>
        <dbReference type="ChEBI" id="CHEBI:48828"/>
    </cofactor>
    <text evidence="1">Divalent metal cations. Mn(2+) or Co(2+).</text>
</comment>
<feature type="region of interest" description="Disordered" evidence="2">
    <location>
        <begin position="1"/>
        <end position="29"/>
    </location>
</feature>
<keyword evidence="1" id="KW-0479">Metal-binding</keyword>
<keyword evidence="4" id="KW-1185">Reference proteome</keyword>
<keyword evidence="1" id="KW-0732">Signal</keyword>
<name>A0AAV9RUJ2_9TELE</name>
<evidence type="ECO:0000313" key="3">
    <source>
        <dbReference type="EMBL" id="KAK5612734.1"/>
    </source>
</evidence>
<dbReference type="GO" id="GO:0004222">
    <property type="term" value="F:metalloendopeptidase activity"/>
    <property type="evidence" value="ECO:0007669"/>
    <property type="project" value="UniProtKB-UniRule"/>
</dbReference>